<dbReference type="EMBL" id="KL197736">
    <property type="protein sequence ID" value="KDQ53003.1"/>
    <property type="molecule type" value="Genomic_DNA"/>
</dbReference>
<accession>A0A067PDN3</accession>
<dbReference type="AlphaFoldDB" id="A0A067PDN3"/>
<dbReference type="STRING" id="933084.A0A067PDN3"/>
<feature type="region of interest" description="Disordered" evidence="2">
    <location>
        <begin position="308"/>
        <end position="327"/>
    </location>
</feature>
<dbReference type="InterPro" id="IPR027417">
    <property type="entry name" value="P-loop_NTPase"/>
</dbReference>
<evidence type="ECO:0000313" key="5">
    <source>
        <dbReference type="Proteomes" id="UP000027265"/>
    </source>
</evidence>
<dbReference type="Gene3D" id="3.40.50.300">
    <property type="entry name" value="P-loop containing nucleotide triphosphate hydrolases"/>
    <property type="match status" value="1"/>
</dbReference>
<dbReference type="SUPFAM" id="SSF52540">
    <property type="entry name" value="P-loop containing nucleoside triphosphate hydrolases"/>
    <property type="match status" value="1"/>
</dbReference>
<evidence type="ECO:0000313" key="4">
    <source>
        <dbReference type="EMBL" id="KDQ53003.1"/>
    </source>
</evidence>
<keyword evidence="5" id="KW-1185">Reference proteome</keyword>
<feature type="coiled-coil region" evidence="1">
    <location>
        <begin position="231"/>
        <end position="285"/>
    </location>
</feature>
<reference evidence="5" key="1">
    <citation type="journal article" date="2014" name="Proc. Natl. Acad. Sci. U.S.A.">
        <title>Extensive sampling of basidiomycete genomes demonstrates inadequacy of the white-rot/brown-rot paradigm for wood decay fungi.</title>
        <authorList>
            <person name="Riley R."/>
            <person name="Salamov A.A."/>
            <person name="Brown D.W."/>
            <person name="Nagy L.G."/>
            <person name="Floudas D."/>
            <person name="Held B.W."/>
            <person name="Levasseur A."/>
            <person name="Lombard V."/>
            <person name="Morin E."/>
            <person name="Otillar R."/>
            <person name="Lindquist E.A."/>
            <person name="Sun H."/>
            <person name="LaButti K.M."/>
            <person name="Schmutz J."/>
            <person name="Jabbour D."/>
            <person name="Luo H."/>
            <person name="Baker S.E."/>
            <person name="Pisabarro A.G."/>
            <person name="Walton J.D."/>
            <person name="Blanchette R.A."/>
            <person name="Henrissat B."/>
            <person name="Martin F."/>
            <person name="Cullen D."/>
            <person name="Hibbett D.S."/>
            <person name="Grigoriev I.V."/>
        </authorList>
    </citation>
    <scope>NUCLEOTIDE SEQUENCE [LARGE SCALE GENOMIC DNA]</scope>
    <source>
        <strain evidence="5">MUCL 33604</strain>
    </source>
</reference>
<protein>
    <recommendedName>
        <fullName evidence="3">G domain-containing protein</fullName>
    </recommendedName>
</protein>
<feature type="compositionally biased region" description="Low complexity" evidence="2">
    <location>
        <begin position="313"/>
        <end position="324"/>
    </location>
</feature>
<evidence type="ECO:0000256" key="2">
    <source>
        <dbReference type="SAM" id="MobiDB-lite"/>
    </source>
</evidence>
<dbReference type="InterPro" id="IPR006073">
    <property type="entry name" value="GTP-bd"/>
</dbReference>
<keyword evidence="1" id="KW-0175">Coiled coil</keyword>
<dbReference type="OrthoDB" id="8954335at2759"/>
<organism evidence="4 5">
    <name type="scientific">Jaapia argillacea MUCL 33604</name>
    <dbReference type="NCBI Taxonomy" id="933084"/>
    <lineage>
        <taxon>Eukaryota</taxon>
        <taxon>Fungi</taxon>
        <taxon>Dikarya</taxon>
        <taxon>Basidiomycota</taxon>
        <taxon>Agaricomycotina</taxon>
        <taxon>Agaricomycetes</taxon>
        <taxon>Agaricomycetidae</taxon>
        <taxon>Jaapiales</taxon>
        <taxon>Jaapiaceae</taxon>
        <taxon>Jaapia</taxon>
    </lineage>
</organism>
<sequence>MLGKTASASQFDASKLTKEDVIIALVGLSGSGRSTFIDNISPPESRAGHGLDPKTKDVKPHGIHYNGDRVVLVDTPGLDSATIEDREVFQKIRDWLGKSKTRTKFAGVFYFQRISDNRNTEPADNRVKVFKEVCGDTTLTLSVVLVTTKWDVTDRNKAESRESELKSKDWKDLLVQGAEVCRFDKKRETAFQILDKFLALRKPQQDVLPLQDELVDLRKQLLAVHASPELVDTLQRLVQRQMKTVRELSEQAAKQDGSGRMDELKAEYERNLEEFQDKMKGVKVKIPLGKKISAAFQPLFARLVKSSSPGYISTSSFSSRTSTSDGPASSTPVCFSILELPQALTRSNSGVYVIALSI</sequence>
<dbReference type="InParanoid" id="A0A067PDN3"/>
<gene>
    <name evidence="4" type="ORF">JAAARDRAFT_197790</name>
</gene>
<dbReference type="Proteomes" id="UP000027265">
    <property type="component" value="Unassembled WGS sequence"/>
</dbReference>
<evidence type="ECO:0000259" key="3">
    <source>
        <dbReference type="Pfam" id="PF01926"/>
    </source>
</evidence>
<name>A0A067PDN3_9AGAM</name>
<proteinExistence type="predicted"/>
<dbReference type="HOGENOM" id="CLU_018003_0_0_1"/>
<dbReference type="GO" id="GO:0005525">
    <property type="term" value="F:GTP binding"/>
    <property type="evidence" value="ECO:0007669"/>
    <property type="project" value="InterPro"/>
</dbReference>
<dbReference type="Pfam" id="PF01926">
    <property type="entry name" value="MMR_HSR1"/>
    <property type="match status" value="1"/>
</dbReference>
<feature type="domain" description="G" evidence="3">
    <location>
        <begin position="23"/>
        <end position="92"/>
    </location>
</feature>
<evidence type="ECO:0000256" key="1">
    <source>
        <dbReference type="SAM" id="Coils"/>
    </source>
</evidence>